<reference evidence="4" key="1">
    <citation type="journal article" date="2020" name="Stud. Mycol.">
        <title>101 Dothideomycetes genomes: a test case for predicting lifestyles and emergence of pathogens.</title>
        <authorList>
            <person name="Haridas S."/>
            <person name="Albert R."/>
            <person name="Binder M."/>
            <person name="Bloem J."/>
            <person name="Labutti K."/>
            <person name="Salamov A."/>
            <person name="Andreopoulos B."/>
            <person name="Baker S."/>
            <person name="Barry K."/>
            <person name="Bills G."/>
            <person name="Bluhm B."/>
            <person name="Cannon C."/>
            <person name="Castanera R."/>
            <person name="Culley D."/>
            <person name="Daum C."/>
            <person name="Ezra D."/>
            <person name="Gonzalez J."/>
            <person name="Henrissat B."/>
            <person name="Kuo A."/>
            <person name="Liang C."/>
            <person name="Lipzen A."/>
            <person name="Lutzoni F."/>
            <person name="Magnuson J."/>
            <person name="Mondo S."/>
            <person name="Nolan M."/>
            <person name="Ohm R."/>
            <person name="Pangilinan J."/>
            <person name="Park H.-J."/>
            <person name="Ramirez L."/>
            <person name="Alfaro M."/>
            <person name="Sun H."/>
            <person name="Tritt A."/>
            <person name="Yoshinaga Y."/>
            <person name="Zwiers L.-H."/>
            <person name="Turgeon B."/>
            <person name="Goodwin S."/>
            <person name="Spatafora J."/>
            <person name="Crous P."/>
            <person name="Grigoriev I."/>
        </authorList>
    </citation>
    <scope>NUCLEOTIDE SEQUENCE</scope>
    <source>
        <strain evidence="4">CBS 207.26</strain>
    </source>
</reference>
<dbReference type="SMART" id="SM00248">
    <property type="entry name" value="ANK"/>
    <property type="match status" value="2"/>
</dbReference>
<feature type="region of interest" description="Disordered" evidence="2">
    <location>
        <begin position="1133"/>
        <end position="1154"/>
    </location>
</feature>
<dbReference type="Pfam" id="PF22939">
    <property type="entry name" value="WHD_GPIID"/>
    <property type="match status" value="1"/>
</dbReference>
<dbReference type="PANTHER" id="PTHR10039:SF14">
    <property type="entry name" value="NACHT DOMAIN-CONTAINING PROTEIN"/>
    <property type="match status" value="1"/>
</dbReference>
<dbReference type="InterPro" id="IPR002110">
    <property type="entry name" value="Ankyrin_rpt"/>
</dbReference>
<proteinExistence type="predicted"/>
<dbReference type="PROSITE" id="PS50837">
    <property type="entry name" value="NACHT"/>
    <property type="match status" value="1"/>
</dbReference>
<dbReference type="InterPro" id="IPR036770">
    <property type="entry name" value="Ankyrin_rpt-contain_sf"/>
</dbReference>
<dbReference type="Proteomes" id="UP000800200">
    <property type="component" value="Unassembled WGS sequence"/>
</dbReference>
<dbReference type="Gene3D" id="1.25.40.20">
    <property type="entry name" value="Ankyrin repeat-containing domain"/>
    <property type="match status" value="1"/>
</dbReference>
<dbReference type="SUPFAM" id="SSF52540">
    <property type="entry name" value="P-loop containing nucleoside triphosphate hydrolases"/>
    <property type="match status" value="1"/>
</dbReference>
<evidence type="ECO:0000313" key="5">
    <source>
        <dbReference type="Proteomes" id="UP000800200"/>
    </source>
</evidence>
<evidence type="ECO:0000313" key="4">
    <source>
        <dbReference type="EMBL" id="KAF2191077.1"/>
    </source>
</evidence>
<dbReference type="InterPro" id="IPR007111">
    <property type="entry name" value="NACHT_NTPase"/>
</dbReference>
<evidence type="ECO:0000259" key="3">
    <source>
        <dbReference type="PROSITE" id="PS50837"/>
    </source>
</evidence>
<dbReference type="OrthoDB" id="4062651at2759"/>
<keyword evidence="1" id="KW-0677">Repeat</keyword>
<protein>
    <recommendedName>
        <fullName evidence="3">NACHT domain-containing protein</fullName>
    </recommendedName>
</protein>
<dbReference type="InterPro" id="IPR056884">
    <property type="entry name" value="NPHP3-like_N"/>
</dbReference>
<accession>A0A6A6EG97</accession>
<dbReference type="InterPro" id="IPR054471">
    <property type="entry name" value="GPIID_WHD"/>
</dbReference>
<dbReference type="Pfam" id="PF24809">
    <property type="entry name" value="DUF7708"/>
    <property type="match status" value="1"/>
</dbReference>
<dbReference type="Pfam" id="PF24883">
    <property type="entry name" value="NPHP3_N"/>
    <property type="match status" value="1"/>
</dbReference>
<gene>
    <name evidence="4" type="ORF">K469DRAFT_746515</name>
</gene>
<dbReference type="InterPro" id="IPR056125">
    <property type="entry name" value="DUF7708"/>
</dbReference>
<dbReference type="AlphaFoldDB" id="A0A6A6EG97"/>
<keyword evidence="5" id="KW-1185">Reference proteome</keyword>
<dbReference type="EMBL" id="ML994617">
    <property type="protein sequence ID" value="KAF2191077.1"/>
    <property type="molecule type" value="Genomic_DNA"/>
</dbReference>
<sequence length="1154" mass="131823">MAAPLNPVQAVFENAIRDFKASLKDDALYKEILKTTTIDEVYDATDKLQNEQRKKGHLRHLSKIEPFLEGLRGYASVIEVFVQAKPNILALIWGPIKLLLQWASTLKQSLDAIIGAMADIGILLPEFQDVYKLFSQNKLIKEVLALFFKDILDFYLVALKFFSLPRWKMFFESLWPKHRGKIQVVTDHIKRHTLLMRNEVRLEHIQQEHHARVLALEKFESIERSNRRQEYYSIKTDISPRSYEDIIDRLHGRICVGTGKWLIRDATFLQWLDMADASTRVLWLQGIPGAGKTFLSSTVVDKAMASGRTIFAFLSYTSCNTTSALSVLHSFIFQLTSDDDNLQAVLCQSSREKLKSNITVATSLLATLLACAGPAYIAIDGIDEIDEMERGRLLQQLLDLSKDCKGLKILVSSRPEADITTILKDNAVIIRVDNRNAGSIQAFVTRHTQTWFQDRGFLSETRAEIAGLLAPLASNSKGMFLYAKIVLNSIEHLEIGEIHNELEVLPETLDDAYARVLTRINKLNPPAVKDKARKLLGWIGCSPTPLTIQEMEQALIVNLDEIGGRARVLVGLNIIKICGPTVELVDDYVQFVHFTVKEYLFSPRISGFIDHADATLSLAMCCITYLGQAHHDTEMLDEEISQNILSGTYRFHDFSMTMWLEVVERFVFSTHFQTPPDALISVLEMLVEERSNDQCSSITEKGTHSMLEPFKTNWPQLHSMLCEAAKFRQKCSKSEYNKRQGLEWTNLDPLTISHSSIRIYEQFDQLLCRGTKHEGNCNCFAIHRHHGQRPFKCGFLSCSFRRHGFETRRLRDLHIKYHDRPWKCSYLDCEFAEGGFLSRKMRDEHLDRFHREEELQKFPLLDKPDADEIQPLLFDLVKADKVDVVKTFLPDFDKLQDSTQKELQKLAAFSGSPAMLDLIVPFKEGYHGYLIQQSIQGQNMENFKHLCFRIKPSYRSSTILTEILRVDSEEMFEEWESRYTAEYEANQQKISRSETIFAMDVAQTNVIQATAGNPNRECLLLQLWGKISLCRSLSRTYLGDILLKVASSSCSLKFAKYLIDGGAEVDHRRSSKYRTPLQCAAQQTTAEAAELMKFLLFHGADPDRGKMDGKFIRGRKNSFAEGKLGMRKAQRGSQNGWVCHGMSSLQRPKKRDEN</sequence>
<dbReference type="Gene3D" id="3.40.50.300">
    <property type="entry name" value="P-loop containing nucleotide triphosphate hydrolases"/>
    <property type="match status" value="1"/>
</dbReference>
<name>A0A6A6EG97_9PEZI</name>
<evidence type="ECO:0000256" key="1">
    <source>
        <dbReference type="ARBA" id="ARBA00022737"/>
    </source>
</evidence>
<dbReference type="SUPFAM" id="SSF48403">
    <property type="entry name" value="Ankyrin repeat"/>
    <property type="match status" value="1"/>
</dbReference>
<organism evidence="4 5">
    <name type="scientific">Zopfia rhizophila CBS 207.26</name>
    <dbReference type="NCBI Taxonomy" id="1314779"/>
    <lineage>
        <taxon>Eukaryota</taxon>
        <taxon>Fungi</taxon>
        <taxon>Dikarya</taxon>
        <taxon>Ascomycota</taxon>
        <taxon>Pezizomycotina</taxon>
        <taxon>Dothideomycetes</taxon>
        <taxon>Dothideomycetes incertae sedis</taxon>
        <taxon>Zopfiaceae</taxon>
        <taxon>Zopfia</taxon>
    </lineage>
</organism>
<feature type="domain" description="NACHT" evidence="3">
    <location>
        <begin position="280"/>
        <end position="417"/>
    </location>
</feature>
<dbReference type="PANTHER" id="PTHR10039">
    <property type="entry name" value="AMELOGENIN"/>
    <property type="match status" value="1"/>
</dbReference>
<evidence type="ECO:0000256" key="2">
    <source>
        <dbReference type="SAM" id="MobiDB-lite"/>
    </source>
</evidence>
<dbReference type="InterPro" id="IPR027417">
    <property type="entry name" value="P-loop_NTPase"/>
</dbReference>